<dbReference type="AlphaFoldDB" id="A0A0J0XH83"/>
<reference evidence="2 3" key="1">
    <citation type="submission" date="2015-03" db="EMBL/GenBank/DDBJ databases">
        <title>Genomics and transcriptomics of the oil-accumulating basidiomycete yeast T. oleaginosus allow insights into substrate utilization and the diverse evolutionary trajectories of mating systems in fungi.</title>
        <authorList>
            <consortium name="DOE Joint Genome Institute"/>
            <person name="Kourist R."/>
            <person name="Kracht O."/>
            <person name="Bracharz F."/>
            <person name="Lipzen A."/>
            <person name="Nolan M."/>
            <person name="Ohm R."/>
            <person name="Grigoriev I."/>
            <person name="Sun S."/>
            <person name="Heitman J."/>
            <person name="Bruck T."/>
            <person name="Nowrousian M."/>
        </authorList>
    </citation>
    <scope>NUCLEOTIDE SEQUENCE [LARGE SCALE GENOMIC DNA]</scope>
    <source>
        <strain evidence="2 3">IBC0246</strain>
    </source>
</reference>
<name>A0A0J0XH83_9TREE</name>
<proteinExistence type="predicted"/>
<keyword evidence="3" id="KW-1185">Reference proteome</keyword>
<feature type="region of interest" description="Disordered" evidence="1">
    <location>
        <begin position="23"/>
        <end position="81"/>
    </location>
</feature>
<dbReference type="Proteomes" id="UP000053611">
    <property type="component" value="Unassembled WGS sequence"/>
</dbReference>
<dbReference type="OrthoDB" id="2595867at2759"/>
<dbReference type="EMBL" id="KQ087234">
    <property type="protein sequence ID" value="KLT40470.1"/>
    <property type="molecule type" value="Genomic_DNA"/>
</dbReference>
<feature type="compositionally biased region" description="Polar residues" evidence="1">
    <location>
        <begin position="23"/>
        <end position="39"/>
    </location>
</feature>
<evidence type="ECO:0000256" key="1">
    <source>
        <dbReference type="SAM" id="MobiDB-lite"/>
    </source>
</evidence>
<accession>A0A0J0XH83</accession>
<evidence type="ECO:0000313" key="3">
    <source>
        <dbReference type="Proteomes" id="UP000053611"/>
    </source>
</evidence>
<organism evidence="2 3">
    <name type="scientific">Cutaneotrichosporon oleaginosum</name>
    <dbReference type="NCBI Taxonomy" id="879819"/>
    <lineage>
        <taxon>Eukaryota</taxon>
        <taxon>Fungi</taxon>
        <taxon>Dikarya</taxon>
        <taxon>Basidiomycota</taxon>
        <taxon>Agaricomycotina</taxon>
        <taxon>Tremellomycetes</taxon>
        <taxon>Trichosporonales</taxon>
        <taxon>Trichosporonaceae</taxon>
        <taxon>Cutaneotrichosporon</taxon>
    </lineage>
</organism>
<sequence>MSNQAAPAETVLDVQAQISELAQRKATAQTHRGQESQVSAAKLAKNKRLPATMITPGGKIEVSKKSKRGKKKKTSETAKEKALDRIEQMAVKVKQIEDRKAKRQRAKTAWE</sequence>
<evidence type="ECO:0000313" key="2">
    <source>
        <dbReference type="EMBL" id="KLT40470.1"/>
    </source>
</evidence>
<gene>
    <name evidence="2" type="ORF">CC85DRAFT_329876</name>
</gene>
<protein>
    <submittedName>
        <fullName evidence="2">Uncharacterized protein</fullName>
    </submittedName>
</protein>